<keyword evidence="6" id="KW-0479">Metal-binding</keyword>
<evidence type="ECO:0000256" key="8">
    <source>
        <dbReference type="ARBA" id="ARBA00022764"/>
    </source>
</evidence>
<reference evidence="18" key="2">
    <citation type="submission" date="2020-09" db="EMBL/GenBank/DDBJ databases">
        <authorList>
            <person name="Sun Q."/>
            <person name="Zhou Y."/>
        </authorList>
    </citation>
    <scope>NUCLEOTIDE SEQUENCE</scope>
    <source>
        <strain evidence="18">CGMCC 4.7201</strain>
    </source>
</reference>
<keyword evidence="7 15" id="KW-0732">Signal</keyword>
<evidence type="ECO:0000256" key="12">
    <source>
        <dbReference type="ARBA" id="ARBA00070395"/>
    </source>
</evidence>
<proteinExistence type="inferred from homology"/>
<dbReference type="Gene3D" id="2.60.40.1220">
    <property type="match status" value="1"/>
</dbReference>
<feature type="region of interest" description="Disordered" evidence="13">
    <location>
        <begin position="504"/>
        <end position="538"/>
    </location>
</feature>
<feature type="transmembrane region" description="Helical" evidence="14">
    <location>
        <begin position="387"/>
        <end position="404"/>
    </location>
</feature>
<evidence type="ECO:0000256" key="2">
    <source>
        <dbReference type="ARBA" id="ARBA00004651"/>
    </source>
</evidence>
<feature type="transmembrane region" description="Helical" evidence="14">
    <location>
        <begin position="317"/>
        <end position="337"/>
    </location>
</feature>
<sequence>MASVSAPRRPARARRAGALLVVLGTAIAVLLASALPASAHAALIGTDPAQGSIVQTAPQQVTLTFSESVIVSAGSVRVLDPEGKQVDDGRARHADGRNGTARARLHAGLPDGTFTVAWHVVSADSHPISGAFTFSIGKQSATKVSVQAPTVGGGAAGGLYDTARYLAYGGFALLVGAAGFTLVCWSNGGGRRPMQRLLLTGWSALLVCTIAQLMLRGPYESGSGVGDAFDLEALRATLETKPGAALAVRLLLLAGAGAFLAVLVGQSERKAQRDVRLGLIVAGEVLAVGLASTWAVMEHASVGLQTGVAIPVDVVHLVAMATWLGGLAALLTALYVPDGPQIETEAVERFSKIAFTCVVLLVGTGVYQSWRQVGSWNALGSTHYGKLLIAKLVAVAALLCAGWYSRRWTRRMRTLSVADSDSSEPVTFSAEVKKPAAKSGNPARAAELARQRAAIAAARAKRERDANPNRSMLRGSVVAEVAIAVVVLTITTLLTTTEPARTVEESGAQAANSLPRPAKPVNAVIPYDTGGKNGKGTATVDLDPARKGDNVLHVRLTDTKGAPVDVAELKVAFTLKKKALGPLAVGLEHIDVGHWTAGGVQLPLSGTWELSVSVRTSDIDEVTETKKIEIG</sequence>
<dbReference type="InterPro" id="IPR014756">
    <property type="entry name" value="Ig_E-set"/>
</dbReference>
<evidence type="ECO:0000256" key="3">
    <source>
        <dbReference type="ARBA" id="ARBA00010509"/>
    </source>
</evidence>
<dbReference type="InterPro" id="IPR007348">
    <property type="entry name" value="CopC_dom"/>
</dbReference>
<feature type="transmembrane region" description="Helical" evidence="14">
    <location>
        <begin position="471"/>
        <end position="494"/>
    </location>
</feature>
<evidence type="ECO:0000256" key="6">
    <source>
        <dbReference type="ARBA" id="ARBA00022723"/>
    </source>
</evidence>
<evidence type="ECO:0000259" key="17">
    <source>
        <dbReference type="Pfam" id="PF05425"/>
    </source>
</evidence>
<organism evidence="18 19">
    <name type="scientific">Wenjunlia tyrosinilytica</name>
    <dbReference type="NCBI Taxonomy" id="1544741"/>
    <lineage>
        <taxon>Bacteria</taxon>
        <taxon>Bacillati</taxon>
        <taxon>Actinomycetota</taxon>
        <taxon>Actinomycetes</taxon>
        <taxon>Kitasatosporales</taxon>
        <taxon>Streptomycetaceae</taxon>
        <taxon>Wenjunlia</taxon>
    </lineage>
</organism>
<comment type="subcellular location">
    <subcellularLocation>
        <location evidence="2">Cell membrane</location>
        <topology evidence="2">Multi-pass membrane protein</topology>
    </subcellularLocation>
    <subcellularLocation>
        <location evidence="1">Periplasm</location>
    </subcellularLocation>
</comment>
<gene>
    <name evidence="18" type="ORF">GCM10012280_22530</name>
</gene>
<protein>
    <recommendedName>
        <fullName evidence="12">Protein YobA</fullName>
    </recommendedName>
</protein>
<name>A0A917ZN19_9ACTN</name>
<feature type="transmembrane region" description="Helical" evidence="14">
    <location>
        <begin position="349"/>
        <end position="367"/>
    </location>
</feature>
<keyword evidence="5 14" id="KW-0812">Transmembrane</keyword>
<evidence type="ECO:0000256" key="13">
    <source>
        <dbReference type="SAM" id="MobiDB-lite"/>
    </source>
</evidence>
<dbReference type="PANTHER" id="PTHR34820">
    <property type="entry name" value="INNER MEMBRANE PROTEIN YEBZ"/>
    <property type="match status" value="1"/>
</dbReference>
<dbReference type="GO" id="GO:0005886">
    <property type="term" value="C:plasma membrane"/>
    <property type="evidence" value="ECO:0007669"/>
    <property type="project" value="UniProtKB-SubCell"/>
</dbReference>
<dbReference type="GO" id="GO:0046688">
    <property type="term" value="P:response to copper ion"/>
    <property type="evidence" value="ECO:0007669"/>
    <property type="project" value="InterPro"/>
</dbReference>
<dbReference type="GO" id="GO:0042597">
    <property type="term" value="C:periplasmic space"/>
    <property type="evidence" value="ECO:0007669"/>
    <property type="project" value="UniProtKB-SubCell"/>
</dbReference>
<evidence type="ECO:0000256" key="14">
    <source>
        <dbReference type="SAM" id="Phobius"/>
    </source>
</evidence>
<keyword evidence="19" id="KW-1185">Reference proteome</keyword>
<feature type="transmembrane region" description="Helical" evidence="14">
    <location>
        <begin position="244"/>
        <end position="265"/>
    </location>
</feature>
<evidence type="ECO:0000256" key="7">
    <source>
        <dbReference type="ARBA" id="ARBA00022729"/>
    </source>
</evidence>
<feature type="transmembrane region" description="Helical" evidence="14">
    <location>
        <begin position="197"/>
        <end position="215"/>
    </location>
</feature>
<evidence type="ECO:0000313" key="19">
    <source>
        <dbReference type="Proteomes" id="UP000641932"/>
    </source>
</evidence>
<evidence type="ECO:0000259" key="16">
    <source>
        <dbReference type="Pfam" id="PF04234"/>
    </source>
</evidence>
<feature type="domain" description="Copper resistance protein D" evidence="17">
    <location>
        <begin position="345"/>
        <end position="414"/>
    </location>
</feature>
<dbReference type="InterPro" id="IPR008457">
    <property type="entry name" value="Cu-R_CopD_dom"/>
</dbReference>
<dbReference type="Proteomes" id="UP000641932">
    <property type="component" value="Unassembled WGS sequence"/>
</dbReference>
<dbReference type="FunFam" id="2.60.40.1220:FF:000001">
    <property type="entry name" value="CopC domain-containing protein YobA"/>
    <property type="match status" value="1"/>
</dbReference>
<comment type="similarity">
    <text evidence="3">Belongs to the CopC family.</text>
</comment>
<dbReference type="InterPro" id="IPR014755">
    <property type="entry name" value="Cu-Rt/internalin_Ig-like"/>
</dbReference>
<feature type="chain" id="PRO_5037885082" description="Protein YobA" evidence="15">
    <location>
        <begin position="42"/>
        <end position="631"/>
    </location>
</feature>
<dbReference type="GO" id="GO:0005507">
    <property type="term" value="F:copper ion binding"/>
    <property type="evidence" value="ECO:0007669"/>
    <property type="project" value="InterPro"/>
</dbReference>
<evidence type="ECO:0000256" key="9">
    <source>
        <dbReference type="ARBA" id="ARBA00022989"/>
    </source>
</evidence>
<keyword evidence="9 14" id="KW-1133">Transmembrane helix</keyword>
<feature type="transmembrane region" description="Helical" evidence="14">
    <location>
        <begin position="165"/>
        <end position="185"/>
    </location>
</feature>
<accession>A0A917ZN19</accession>
<feature type="signal peptide" evidence="15">
    <location>
        <begin position="1"/>
        <end position="41"/>
    </location>
</feature>
<evidence type="ECO:0000256" key="10">
    <source>
        <dbReference type="ARBA" id="ARBA00023008"/>
    </source>
</evidence>
<reference evidence="18" key="1">
    <citation type="journal article" date="2014" name="Int. J. Syst. Evol. Microbiol.">
        <title>Complete genome sequence of Corynebacterium casei LMG S-19264T (=DSM 44701T), isolated from a smear-ripened cheese.</title>
        <authorList>
            <consortium name="US DOE Joint Genome Institute (JGI-PGF)"/>
            <person name="Walter F."/>
            <person name="Albersmeier A."/>
            <person name="Kalinowski J."/>
            <person name="Ruckert C."/>
        </authorList>
    </citation>
    <scope>NUCLEOTIDE SEQUENCE</scope>
    <source>
        <strain evidence="18">CGMCC 4.7201</strain>
    </source>
</reference>
<keyword evidence="8" id="KW-0574">Periplasm</keyword>
<dbReference type="PANTHER" id="PTHR34820:SF4">
    <property type="entry name" value="INNER MEMBRANE PROTEIN YEBZ"/>
    <property type="match status" value="1"/>
</dbReference>
<evidence type="ECO:0000256" key="5">
    <source>
        <dbReference type="ARBA" id="ARBA00022692"/>
    </source>
</evidence>
<dbReference type="RefSeq" id="WP_189131441.1">
    <property type="nucleotide sequence ID" value="NZ_BMMS01000008.1"/>
</dbReference>
<keyword evidence="10" id="KW-0186">Copper</keyword>
<evidence type="ECO:0000313" key="18">
    <source>
        <dbReference type="EMBL" id="GGO86433.1"/>
    </source>
</evidence>
<evidence type="ECO:0000256" key="11">
    <source>
        <dbReference type="ARBA" id="ARBA00023136"/>
    </source>
</evidence>
<keyword evidence="4" id="KW-1003">Cell membrane</keyword>
<evidence type="ECO:0000256" key="15">
    <source>
        <dbReference type="SAM" id="SignalP"/>
    </source>
</evidence>
<feature type="domain" description="CopC" evidence="16">
    <location>
        <begin position="40"/>
        <end position="136"/>
    </location>
</feature>
<dbReference type="EMBL" id="BMMS01000008">
    <property type="protein sequence ID" value="GGO86433.1"/>
    <property type="molecule type" value="Genomic_DNA"/>
</dbReference>
<feature type="transmembrane region" description="Helical" evidence="14">
    <location>
        <begin position="277"/>
        <end position="297"/>
    </location>
</feature>
<keyword evidence="11 14" id="KW-0472">Membrane</keyword>
<dbReference type="AlphaFoldDB" id="A0A917ZN19"/>
<dbReference type="Pfam" id="PF05425">
    <property type="entry name" value="CopD"/>
    <property type="match status" value="1"/>
</dbReference>
<dbReference type="InterPro" id="IPR032694">
    <property type="entry name" value="CopC/D"/>
</dbReference>
<dbReference type="GO" id="GO:0006825">
    <property type="term" value="P:copper ion transport"/>
    <property type="evidence" value="ECO:0007669"/>
    <property type="project" value="InterPro"/>
</dbReference>
<dbReference type="SUPFAM" id="SSF81296">
    <property type="entry name" value="E set domains"/>
    <property type="match status" value="1"/>
</dbReference>
<dbReference type="Pfam" id="PF04234">
    <property type="entry name" value="CopC"/>
    <property type="match status" value="1"/>
</dbReference>
<evidence type="ECO:0000256" key="1">
    <source>
        <dbReference type="ARBA" id="ARBA00004418"/>
    </source>
</evidence>
<comment type="caution">
    <text evidence="18">The sequence shown here is derived from an EMBL/GenBank/DDBJ whole genome shotgun (WGS) entry which is preliminary data.</text>
</comment>
<evidence type="ECO:0000256" key="4">
    <source>
        <dbReference type="ARBA" id="ARBA00022475"/>
    </source>
</evidence>